<feature type="non-terminal residue" evidence="1">
    <location>
        <position position="1"/>
    </location>
</feature>
<protein>
    <submittedName>
        <fullName evidence="1">Uncharacterized protein</fullName>
    </submittedName>
</protein>
<feature type="non-terminal residue" evidence="1">
    <location>
        <position position="139"/>
    </location>
</feature>
<gene>
    <name evidence="1" type="ORF">QBC34DRAFT_264226</name>
</gene>
<dbReference type="Proteomes" id="UP001321760">
    <property type="component" value="Unassembled WGS sequence"/>
</dbReference>
<keyword evidence="2" id="KW-1185">Reference proteome</keyword>
<reference evidence="1" key="1">
    <citation type="journal article" date="2023" name="Mol. Phylogenet. Evol.">
        <title>Genome-scale phylogeny and comparative genomics of the fungal order Sordariales.</title>
        <authorList>
            <person name="Hensen N."/>
            <person name="Bonometti L."/>
            <person name="Westerberg I."/>
            <person name="Brannstrom I.O."/>
            <person name="Guillou S."/>
            <person name="Cros-Aarteil S."/>
            <person name="Calhoun S."/>
            <person name="Haridas S."/>
            <person name="Kuo A."/>
            <person name="Mondo S."/>
            <person name="Pangilinan J."/>
            <person name="Riley R."/>
            <person name="LaButti K."/>
            <person name="Andreopoulos B."/>
            <person name="Lipzen A."/>
            <person name="Chen C."/>
            <person name="Yan M."/>
            <person name="Daum C."/>
            <person name="Ng V."/>
            <person name="Clum A."/>
            <person name="Steindorff A."/>
            <person name="Ohm R.A."/>
            <person name="Martin F."/>
            <person name="Silar P."/>
            <person name="Natvig D.O."/>
            <person name="Lalanne C."/>
            <person name="Gautier V."/>
            <person name="Ament-Velasquez S.L."/>
            <person name="Kruys A."/>
            <person name="Hutchinson M.I."/>
            <person name="Powell A.J."/>
            <person name="Barry K."/>
            <person name="Miller A.N."/>
            <person name="Grigoriev I.V."/>
            <person name="Debuchy R."/>
            <person name="Gladieux P."/>
            <person name="Hiltunen Thoren M."/>
            <person name="Johannesson H."/>
        </authorList>
    </citation>
    <scope>NUCLEOTIDE SEQUENCE</scope>
    <source>
        <strain evidence="1">PSN243</strain>
    </source>
</reference>
<accession>A0AAV9G8J3</accession>
<dbReference type="AlphaFoldDB" id="A0AAV9G8J3"/>
<sequence>LQKRQTGLHCHGSGSWAKQRVMTEGIGEACTSLRDTPRGQTLSLGSSASEYIPDAAIGRTRILKVPGFNSAGHSMDTHYTKRCSTWNNNVAYRYSVCRAASHGIITTCVGNNQDSRGGTTNWADGNWYAVDPQTHGCNC</sequence>
<name>A0AAV9G8J3_9PEZI</name>
<organism evidence="1 2">
    <name type="scientific">Podospora aff. communis PSN243</name>
    <dbReference type="NCBI Taxonomy" id="3040156"/>
    <lineage>
        <taxon>Eukaryota</taxon>
        <taxon>Fungi</taxon>
        <taxon>Dikarya</taxon>
        <taxon>Ascomycota</taxon>
        <taxon>Pezizomycotina</taxon>
        <taxon>Sordariomycetes</taxon>
        <taxon>Sordariomycetidae</taxon>
        <taxon>Sordariales</taxon>
        <taxon>Podosporaceae</taxon>
        <taxon>Podospora</taxon>
    </lineage>
</organism>
<evidence type="ECO:0000313" key="1">
    <source>
        <dbReference type="EMBL" id="KAK4443728.1"/>
    </source>
</evidence>
<comment type="caution">
    <text evidence="1">The sequence shown here is derived from an EMBL/GenBank/DDBJ whole genome shotgun (WGS) entry which is preliminary data.</text>
</comment>
<evidence type="ECO:0000313" key="2">
    <source>
        <dbReference type="Proteomes" id="UP001321760"/>
    </source>
</evidence>
<reference evidence="1" key="2">
    <citation type="submission" date="2023-05" db="EMBL/GenBank/DDBJ databases">
        <authorList>
            <consortium name="Lawrence Berkeley National Laboratory"/>
            <person name="Steindorff A."/>
            <person name="Hensen N."/>
            <person name="Bonometti L."/>
            <person name="Westerberg I."/>
            <person name="Brannstrom I.O."/>
            <person name="Guillou S."/>
            <person name="Cros-Aarteil S."/>
            <person name="Calhoun S."/>
            <person name="Haridas S."/>
            <person name="Kuo A."/>
            <person name="Mondo S."/>
            <person name="Pangilinan J."/>
            <person name="Riley R."/>
            <person name="Labutti K."/>
            <person name="Andreopoulos B."/>
            <person name="Lipzen A."/>
            <person name="Chen C."/>
            <person name="Yanf M."/>
            <person name="Daum C."/>
            <person name="Ng V."/>
            <person name="Clum A."/>
            <person name="Ohm R."/>
            <person name="Martin F."/>
            <person name="Silar P."/>
            <person name="Natvig D."/>
            <person name="Lalanne C."/>
            <person name="Gautier V."/>
            <person name="Ament-Velasquez S.L."/>
            <person name="Kruys A."/>
            <person name="Hutchinson M.I."/>
            <person name="Powell A.J."/>
            <person name="Barry K."/>
            <person name="Miller A.N."/>
            <person name="Grigoriev I.V."/>
            <person name="Debuchy R."/>
            <person name="Gladieux P."/>
            <person name="Thoren M.H."/>
            <person name="Johannesson H."/>
        </authorList>
    </citation>
    <scope>NUCLEOTIDE SEQUENCE</scope>
    <source>
        <strain evidence="1">PSN243</strain>
    </source>
</reference>
<proteinExistence type="predicted"/>
<dbReference type="EMBL" id="MU865987">
    <property type="protein sequence ID" value="KAK4443728.1"/>
    <property type="molecule type" value="Genomic_DNA"/>
</dbReference>